<evidence type="ECO:0000313" key="2">
    <source>
        <dbReference type="Proteomes" id="UP000036338"/>
    </source>
</evidence>
<organism evidence="1 2">
    <name type="scientific">Burkholderia cepacia</name>
    <name type="common">Pseudomonas cepacia</name>
    <dbReference type="NCBI Taxonomy" id="292"/>
    <lineage>
        <taxon>Bacteria</taxon>
        <taxon>Pseudomonadati</taxon>
        <taxon>Pseudomonadota</taxon>
        <taxon>Betaproteobacteria</taxon>
        <taxon>Burkholderiales</taxon>
        <taxon>Burkholderiaceae</taxon>
        <taxon>Burkholderia</taxon>
        <taxon>Burkholderia cepacia complex</taxon>
    </lineage>
</organism>
<dbReference type="Proteomes" id="UP000036338">
    <property type="component" value="Unassembled WGS sequence"/>
</dbReference>
<proteinExistence type="predicted"/>
<evidence type="ECO:0000313" key="1">
    <source>
        <dbReference type="EMBL" id="KML48109.1"/>
    </source>
</evidence>
<comment type="caution">
    <text evidence="1">The sequence shown here is derived from an EMBL/GenBank/DDBJ whole genome shotgun (WGS) entry which is preliminary data.</text>
</comment>
<dbReference type="AlphaFoldDB" id="A0A0J5WAC5"/>
<accession>A0A0J5WAC5</accession>
<dbReference type="PATRIC" id="fig|292.27.peg.6765"/>
<name>A0A0J5WAC5_BURCE</name>
<gene>
    <name evidence="1" type="ORF">VL15_30565</name>
</gene>
<dbReference type="RefSeq" id="WP_048250447.1">
    <property type="nucleotide sequence ID" value="NZ_LDWR01000058.1"/>
</dbReference>
<protein>
    <submittedName>
        <fullName evidence="1">Phage Mu protein</fullName>
    </submittedName>
</protein>
<reference evidence="1 2" key="1">
    <citation type="submission" date="2015-05" db="EMBL/GenBank/DDBJ databases">
        <title>Draft genome of Burkholderia cepacia LK29.</title>
        <authorList>
            <person name="Chan X.Y."/>
        </authorList>
    </citation>
    <scope>NUCLEOTIDE SEQUENCE [LARGE SCALE GENOMIC DNA]</scope>
    <source>
        <strain evidence="1 2">LK29</strain>
    </source>
</reference>
<dbReference type="EMBL" id="LDWR01000058">
    <property type="protein sequence ID" value="KML48109.1"/>
    <property type="molecule type" value="Genomic_DNA"/>
</dbReference>
<sequence>MSTPPTSSVPPINWASTGPVVPAESAILTGVLADTNAAFGGNLNITNEDGTPNVTAPQGQLASSLTAIIAAKNDDMLEVSNGVDPDLADGRWQDAIGRVYFIERDPAEPTALQVACVGAVNTPIPVGALIKDSSNNVYLCTQAGTIPASGTITLGFACKTTGPIPVPAANQVSIYQAIPGWDTVTVVSGVQGSNVESRADFENRRRQSMAKNSSGSVPSVRGAVLGVAGVLDACVLDNPLGTSVTIGGYTLLPNSLYVGVYGGAAQDIGNAIWSKKAPGCNYNGNTTVTVQDSSGGSQPYPSYAVKYQTLTAVPILYAVQLANNSNLPSNITQLVQNAIIAAFTGADGGSRARSNSTVFAGRYYPGVMAIDPSVELLSIQLGTTTANQNSVDIGIAQTPTITASNISVTLV</sequence>